<accession>A0A168F6Y8</accession>
<protein>
    <submittedName>
        <fullName evidence="1">Uncharacterized protein</fullName>
    </submittedName>
</protein>
<reference evidence="1 2" key="1">
    <citation type="submission" date="2016-03" db="EMBL/GenBank/DDBJ databases">
        <title>Draft genome sequence of Paenibacillus glacialis DSM 22343.</title>
        <authorList>
            <person name="Shin S.-K."/>
            <person name="Yi H."/>
        </authorList>
    </citation>
    <scope>NUCLEOTIDE SEQUENCE [LARGE SCALE GENOMIC DNA]</scope>
    <source>
        <strain evidence="1 2">DSM 22343</strain>
    </source>
</reference>
<name>A0A168F6Y8_9BACL</name>
<proteinExistence type="predicted"/>
<dbReference type="Proteomes" id="UP000076967">
    <property type="component" value="Unassembled WGS sequence"/>
</dbReference>
<dbReference type="RefSeq" id="WP_068536640.1">
    <property type="nucleotide sequence ID" value="NZ_LVJH01000058.1"/>
</dbReference>
<keyword evidence="2" id="KW-1185">Reference proteome</keyword>
<comment type="caution">
    <text evidence="1">The sequence shown here is derived from an EMBL/GenBank/DDBJ whole genome shotgun (WGS) entry which is preliminary data.</text>
</comment>
<gene>
    <name evidence="1" type="ORF">PGLA_21050</name>
</gene>
<evidence type="ECO:0000313" key="1">
    <source>
        <dbReference type="EMBL" id="OAB35921.1"/>
    </source>
</evidence>
<evidence type="ECO:0000313" key="2">
    <source>
        <dbReference type="Proteomes" id="UP000076967"/>
    </source>
</evidence>
<sequence length="129" mass="14847">MTVSVDDLLKQARDGKVDVKDWGYTIVQKLEEALDNLQKNYLNYPKYGRPSILNSDYAGSDYKGVKFDPLGFLIFDKKYIKTEVNLLDSHSANDLLNMSRPQHLRATTKMYFEKLKLEANEAILILTLI</sequence>
<dbReference type="AlphaFoldDB" id="A0A168F6Y8"/>
<dbReference type="EMBL" id="LVJH01000058">
    <property type="protein sequence ID" value="OAB35921.1"/>
    <property type="molecule type" value="Genomic_DNA"/>
</dbReference>
<organism evidence="1 2">
    <name type="scientific">Paenibacillus glacialis</name>
    <dbReference type="NCBI Taxonomy" id="494026"/>
    <lineage>
        <taxon>Bacteria</taxon>
        <taxon>Bacillati</taxon>
        <taxon>Bacillota</taxon>
        <taxon>Bacilli</taxon>
        <taxon>Bacillales</taxon>
        <taxon>Paenibacillaceae</taxon>
        <taxon>Paenibacillus</taxon>
    </lineage>
</organism>